<reference evidence="2" key="1">
    <citation type="journal article" date="2023" name="G3 (Bethesda)">
        <title>Genome assembly and association tests identify interacting loci associated with vigor, precocity, and sex in interspecific pistachio rootstocks.</title>
        <authorList>
            <person name="Palmer W."/>
            <person name="Jacygrad E."/>
            <person name="Sagayaradj S."/>
            <person name="Cavanaugh K."/>
            <person name="Han R."/>
            <person name="Bertier L."/>
            <person name="Beede B."/>
            <person name="Kafkas S."/>
            <person name="Golino D."/>
            <person name="Preece J."/>
            <person name="Michelmore R."/>
        </authorList>
    </citation>
    <scope>NUCLEOTIDE SEQUENCE [LARGE SCALE GENOMIC DNA]</scope>
</reference>
<keyword evidence="2" id="KW-1185">Reference proteome</keyword>
<protein>
    <submittedName>
        <fullName evidence="1">Uncharacterized protein</fullName>
    </submittedName>
</protein>
<organism evidence="1 2">
    <name type="scientific">Pistacia atlantica</name>
    <dbReference type="NCBI Taxonomy" id="434234"/>
    <lineage>
        <taxon>Eukaryota</taxon>
        <taxon>Viridiplantae</taxon>
        <taxon>Streptophyta</taxon>
        <taxon>Embryophyta</taxon>
        <taxon>Tracheophyta</taxon>
        <taxon>Spermatophyta</taxon>
        <taxon>Magnoliopsida</taxon>
        <taxon>eudicotyledons</taxon>
        <taxon>Gunneridae</taxon>
        <taxon>Pentapetalae</taxon>
        <taxon>rosids</taxon>
        <taxon>malvids</taxon>
        <taxon>Sapindales</taxon>
        <taxon>Anacardiaceae</taxon>
        <taxon>Pistacia</taxon>
    </lineage>
</organism>
<dbReference type="EMBL" id="CM047900">
    <property type="protein sequence ID" value="KAJ0099890.1"/>
    <property type="molecule type" value="Genomic_DNA"/>
</dbReference>
<dbReference type="Proteomes" id="UP001164250">
    <property type="component" value="Chromosome 4"/>
</dbReference>
<sequence length="112" mass="12880">MATLHYQLVYKVQNHAFDLASPRDPDLLDKALFLKVNSQFAPSRAYVPRQIPLPELLTLMLERWLTTYETLHPTSEPIQTTTCTFKTLPDGIVETRYEQETPPQDTPSCFPT</sequence>
<evidence type="ECO:0000313" key="1">
    <source>
        <dbReference type="EMBL" id="KAJ0099890.1"/>
    </source>
</evidence>
<proteinExistence type="predicted"/>
<accession>A0ACC1BLV6</accession>
<evidence type="ECO:0000313" key="2">
    <source>
        <dbReference type="Proteomes" id="UP001164250"/>
    </source>
</evidence>
<gene>
    <name evidence="1" type="ORF">Patl1_21176</name>
</gene>
<name>A0ACC1BLV6_9ROSI</name>
<comment type="caution">
    <text evidence="1">The sequence shown here is derived from an EMBL/GenBank/DDBJ whole genome shotgun (WGS) entry which is preliminary data.</text>
</comment>